<name>A0AAX3J842_9GAMM</name>
<dbReference type="EMBL" id="CABWMH010000011">
    <property type="protein sequence ID" value="VXB93812.1"/>
    <property type="molecule type" value="Genomic_DNA"/>
</dbReference>
<dbReference type="Proteomes" id="UP000433737">
    <property type="component" value="Unassembled WGS sequence"/>
</dbReference>
<comment type="caution">
    <text evidence="1">The sequence shown here is derived from an EMBL/GenBank/DDBJ whole genome shotgun (WGS) entry which is preliminary data.</text>
</comment>
<evidence type="ECO:0000313" key="1">
    <source>
        <dbReference type="EMBL" id="VXB93812.1"/>
    </source>
</evidence>
<proteinExistence type="predicted"/>
<sequence length="71" mass="8249">MIANLPVVTIISRSLFEASAWKPEKKITLNLFPFLNVHFSNLNTGEAGWQLVAWPVWRCYRRKCAIRCWVG</sequence>
<accession>A0AAX3J842</accession>
<organism evidence="1 2">
    <name type="scientific">Pantoea brenneri</name>
    <dbReference type="NCBI Taxonomy" id="472694"/>
    <lineage>
        <taxon>Bacteria</taxon>
        <taxon>Pseudomonadati</taxon>
        <taxon>Pseudomonadota</taxon>
        <taxon>Gammaproteobacteria</taxon>
        <taxon>Enterobacterales</taxon>
        <taxon>Erwiniaceae</taxon>
        <taxon>Pantoea</taxon>
    </lineage>
</organism>
<evidence type="ECO:0000313" key="2">
    <source>
        <dbReference type="Proteomes" id="UP000433737"/>
    </source>
</evidence>
<gene>
    <name evidence="1" type="ORF">PANT111_190223</name>
</gene>
<dbReference type="AlphaFoldDB" id="A0AAX3J842"/>
<protein>
    <submittedName>
        <fullName evidence="1">Uncharacterized protein</fullName>
    </submittedName>
</protein>
<reference evidence="1 2" key="1">
    <citation type="submission" date="2019-10" db="EMBL/GenBank/DDBJ databases">
        <authorList>
            <person name="Karimi E."/>
        </authorList>
    </citation>
    <scope>NUCLEOTIDE SEQUENCE [LARGE SCALE GENOMIC DNA]</scope>
    <source>
        <strain evidence="1">Pantoea sp. 111</strain>
    </source>
</reference>